<feature type="transmembrane region" description="Helical" evidence="6">
    <location>
        <begin position="429"/>
        <end position="446"/>
    </location>
</feature>
<dbReference type="Pfam" id="PF01943">
    <property type="entry name" value="Polysacc_synt"/>
    <property type="match status" value="1"/>
</dbReference>
<dbReference type="AlphaFoldDB" id="A0A6N3CI20"/>
<dbReference type="InterPro" id="IPR050833">
    <property type="entry name" value="Poly_Biosynth_Transport"/>
</dbReference>
<feature type="transmembrane region" description="Helical" evidence="6">
    <location>
        <begin position="452"/>
        <end position="468"/>
    </location>
</feature>
<organism evidence="7">
    <name type="scientific">Mediterraneibacter gnavus</name>
    <name type="common">Ruminococcus gnavus</name>
    <dbReference type="NCBI Taxonomy" id="33038"/>
    <lineage>
        <taxon>Bacteria</taxon>
        <taxon>Bacillati</taxon>
        <taxon>Bacillota</taxon>
        <taxon>Clostridia</taxon>
        <taxon>Lachnospirales</taxon>
        <taxon>Lachnospiraceae</taxon>
        <taxon>Mediterraneibacter</taxon>
    </lineage>
</organism>
<dbReference type="PANTHER" id="PTHR30250:SF11">
    <property type="entry name" value="O-ANTIGEN TRANSPORTER-RELATED"/>
    <property type="match status" value="1"/>
</dbReference>
<reference evidence="7" key="1">
    <citation type="submission" date="2019-11" db="EMBL/GenBank/DDBJ databases">
        <authorList>
            <person name="Feng L."/>
        </authorList>
    </citation>
    <scope>NUCLEOTIDE SEQUENCE</scope>
    <source>
        <strain evidence="7">RgnavusLFYP36</strain>
    </source>
</reference>
<feature type="transmembrane region" description="Helical" evidence="6">
    <location>
        <begin position="364"/>
        <end position="382"/>
    </location>
</feature>
<dbReference type="RefSeq" id="WP_156734128.1">
    <property type="nucleotide sequence ID" value="NZ_CACRUU010000070.1"/>
</dbReference>
<name>A0A6N3CI20_MEDGN</name>
<sequence length="487" mass="56267">MNILNKYKALSVPVKASFWFTVCNFILKGISFITVPIFAKYLSPEEYGIVSIYNAYQQIFLIFATLELSLGAFQRGFIKYKDHIKLYTNSLQVLWSIITLGLFIITFIFRDVFIKLTETNIVILTLMFTYFLLQPAYDCWINEKRFNYDYRSVVITTIIFTILTTGISLFCVVFIKQTAIVRITSMLVVQVVFCIPFYLKNISIKSFFSNKRAIRSFWSFALSFQLPLVLHSLSYLILAQSDRIMIGAMVGNSKAALYSVAYSLASVVIIFQTSVNQVLKPWRYQKMESKDYKAISNITSIVVIAIGIIILIFILVAPEIMKVLFDPNYYEAVWTIPPVTLSVYFMFLYSIFTDIESYLYKTKYIMYVSIICASINILLNYIGIKIFGYIACGYATLISYIFFAVLHYCFMKKSCNEVGIKGGIINTRIVVLFSSFLTIAIIIITIFYTNMFIRYSLFILLVALCIWRKNRLISILEMIIKEKCNKK</sequence>
<keyword evidence="3 6" id="KW-0812">Transmembrane</keyword>
<keyword evidence="4 6" id="KW-1133">Transmembrane helix</keyword>
<feature type="transmembrane region" description="Helical" evidence="6">
    <location>
        <begin position="121"/>
        <end position="141"/>
    </location>
</feature>
<feature type="transmembrane region" description="Helical" evidence="6">
    <location>
        <begin position="90"/>
        <end position="109"/>
    </location>
</feature>
<accession>A0A6N3CI20</accession>
<gene>
    <name evidence="7" type="ORF">RGLFYP36_00716</name>
</gene>
<evidence type="ECO:0000256" key="2">
    <source>
        <dbReference type="ARBA" id="ARBA00022475"/>
    </source>
</evidence>
<evidence type="ECO:0000256" key="5">
    <source>
        <dbReference type="ARBA" id="ARBA00023136"/>
    </source>
</evidence>
<evidence type="ECO:0000256" key="3">
    <source>
        <dbReference type="ARBA" id="ARBA00022692"/>
    </source>
</evidence>
<keyword evidence="2" id="KW-1003">Cell membrane</keyword>
<dbReference type="EMBL" id="CACRUU010000070">
    <property type="protein sequence ID" value="VYU15064.1"/>
    <property type="molecule type" value="Genomic_DNA"/>
</dbReference>
<comment type="subcellular location">
    <subcellularLocation>
        <location evidence="1">Cell membrane</location>
        <topology evidence="1">Multi-pass membrane protein</topology>
    </subcellularLocation>
</comment>
<feature type="transmembrane region" description="Helical" evidence="6">
    <location>
        <begin position="258"/>
        <end position="279"/>
    </location>
</feature>
<evidence type="ECO:0000256" key="4">
    <source>
        <dbReference type="ARBA" id="ARBA00022989"/>
    </source>
</evidence>
<feature type="transmembrane region" description="Helical" evidence="6">
    <location>
        <begin position="300"/>
        <end position="320"/>
    </location>
</feature>
<evidence type="ECO:0000256" key="6">
    <source>
        <dbReference type="SAM" id="Phobius"/>
    </source>
</evidence>
<feature type="transmembrane region" description="Helical" evidence="6">
    <location>
        <begin position="220"/>
        <end position="238"/>
    </location>
</feature>
<feature type="transmembrane region" description="Helical" evidence="6">
    <location>
        <begin position="16"/>
        <end position="39"/>
    </location>
</feature>
<dbReference type="PANTHER" id="PTHR30250">
    <property type="entry name" value="PST FAMILY PREDICTED COLANIC ACID TRANSPORTER"/>
    <property type="match status" value="1"/>
</dbReference>
<evidence type="ECO:0000313" key="7">
    <source>
        <dbReference type="EMBL" id="VYU15064.1"/>
    </source>
</evidence>
<feature type="transmembrane region" description="Helical" evidence="6">
    <location>
        <begin position="153"/>
        <end position="175"/>
    </location>
</feature>
<feature type="transmembrane region" description="Helical" evidence="6">
    <location>
        <begin position="388"/>
        <end position="409"/>
    </location>
</feature>
<dbReference type="InterPro" id="IPR002797">
    <property type="entry name" value="Polysacc_synth"/>
</dbReference>
<feature type="transmembrane region" description="Helical" evidence="6">
    <location>
        <begin position="59"/>
        <end position="78"/>
    </location>
</feature>
<feature type="transmembrane region" description="Helical" evidence="6">
    <location>
        <begin position="181"/>
        <end position="199"/>
    </location>
</feature>
<proteinExistence type="predicted"/>
<keyword evidence="5 6" id="KW-0472">Membrane</keyword>
<feature type="transmembrane region" description="Helical" evidence="6">
    <location>
        <begin position="332"/>
        <end position="352"/>
    </location>
</feature>
<evidence type="ECO:0000256" key="1">
    <source>
        <dbReference type="ARBA" id="ARBA00004651"/>
    </source>
</evidence>
<dbReference type="GO" id="GO:0005886">
    <property type="term" value="C:plasma membrane"/>
    <property type="evidence" value="ECO:0007669"/>
    <property type="project" value="UniProtKB-SubCell"/>
</dbReference>
<protein>
    <submittedName>
        <fullName evidence="7">Polysaccharide biosynthesis protein</fullName>
    </submittedName>
</protein>